<feature type="transmembrane region" description="Helical" evidence="1">
    <location>
        <begin position="35"/>
        <end position="51"/>
    </location>
</feature>
<feature type="transmembrane region" description="Helical" evidence="1">
    <location>
        <begin position="12"/>
        <end position="29"/>
    </location>
</feature>
<keyword evidence="3" id="KW-1185">Reference proteome</keyword>
<feature type="transmembrane region" description="Helical" evidence="1">
    <location>
        <begin position="63"/>
        <end position="83"/>
    </location>
</feature>
<reference evidence="2 3" key="1">
    <citation type="submission" date="2023-05" db="EMBL/GenBank/DDBJ databases">
        <title>Draft genome of Paenibacillus sp. CCS26.</title>
        <authorList>
            <person name="Akita H."/>
            <person name="Shinto Y."/>
            <person name="Kimura Z."/>
        </authorList>
    </citation>
    <scope>NUCLEOTIDE SEQUENCE [LARGE SCALE GENOMIC DNA]</scope>
    <source>
        <strain evidence="2 3">CCS26</strain>
    </source>
</reference>
<dbReference type="Proteomes" id="UP001285921">
    <property type="component" value="Unassembled WGS sequence"/>
</dbReference>
<name>A0ABQ6NUR3_9BACL</name>
<keyword evidence="1" id="KW-0812">Transmembrane</keyword>
<evidence type="ECO:0000313" key="2">
    <source>
        <dbReference type="EMBL" id="GMK48831.1"/>
    </source>
</evidence>
<organism evidence="2 3">
    <name type="scientific">Paenibacillus glycanilyticus</name>
    <dbReference type="NCBI Taxonomy" id="126569"/>
    <lineage>
        <taxon>Bacteria</taxon>
        <taxon>Bacillati</taxon>
        <taxon>Bacillota</taxon>
        <taxon>Bacilli</taxon>
        <taxon>Bacillales</taxon>
        <taxon>Paenibacillaceae</taxon>
        <taxon>Paenibacillus</taxon>
    </lineage>
</organism>
<gene>
    <name evidence="2" type="ORF">PghCCS26_59610</name>
</gene>
<comment type="caution">
    <text evidence="2">The sequence shown here is derived from an EMBL/GenBank/DDBJ whole genome shotgun (WGS) entry which is preliminary data.</text>
</comment>
<keyword evidence="1" id="KW-0472">Membrane</keyword>
<dbReference type="RefSeq" id="WP_012772333.1">
    <property type="nucleotide sequence ID" value="NZ_BTCL01000037.1"/>
</dbReference>
<evidence type="ECO:0000313" key="3">
    <source>
        <dbReference type="Proteomes" id="UP001285921"/>
    </source>
</evidence>
<dbReference type="EMBL" id="BTCL01000037">
    <property type="protein sequence ID" value="GMK48831.1"/>
    <property type="molecule type" value="Genomic_DNA"/>
</dbReference>
<proteinExistence type="predicted"/>
<keyword evidence="1" id="KW-1133">Transmembrane helix</keyword>
<protein>
    <recommendedName>
        <fullName evidence="4">DUF3953 domain-containing protein</fullName>
    </recommendedName>
</protein>
<sequence length="86" mass="9420">MRLKRWRSTKYAATVAYLVLIVLGVTGMIPSRLSTSLVVILLGVVLFIQSYEDARRGRTASMLFSAIGGIICISALTLILILTEFS</sequence>
<evidence type="ECO:0008006" key="4">
    <source>
        <dbReference type="Google" id="ProtNLM"/>
    </source>
</evidence>
<evidence type="ECO:0000256" key="1">
    <source>
        <dbReference type="SAM" id="Phobius"/>
    </source>
</evidence>
<accession>A0ABQ6NUR3</accession>